<dbReference type="RefSeq" id="WP_301198939.1">
    <property type="nucleotide sequence ID" value="NZ_JAPDPI010000013.1"/>
</dbReference>
<protein>
    <submittedName>
        <fullName evidence="2">Glycoside hydrolase family 88 protein</fullName>
    </submittedName>
</protein>
<dbReference type="AlphaFoldDB" id="A0AAE3SJK4"/>
<dbReference type="Gene3D" id="1.50.10.10">
    <property type="match status" value="1"/>
</dbReference>
<sequence length="403" mass="46036">MIRIIASCLILLFVQCESGKKKDKSPISYSVQLAEAVMQNNPKAWMTDFRSKPRWGYVEGLVCQALVKVSEQNGDPKYYKYVKDTYADVLIDSTGNISGYKKESFKLDDINSGKILFPLYAKTNDERYRGAIQILRDQVTDQPRIEEGGFWHKKVYTNQMWLDGLYMGLPFYAQYATMYGDSLDFNDITSQLLLVKKYLKDGPTGLYYHGWDASKKVYWADSDTGLSENFWGRGVGWLYMALVDVLDYIPKSHGDYSELVLMFQDLTDAIIQFQQEDHGLWWQVMDCPDREGNYQEATASCMFAYGMFKGIQNGLLSDRYLVFAKKAYQGIFKNLVQVDQNGNLEITDCCAGAGLGPADNPVRDGSYEYYIKEKIRSNDGKAIGPLIMTCLLVENNPDWKVEE</sequence>
<dbReference type="InterPro" id="IPR012341">
    <property type="entry name" value="6hp_glycosidase-like_sf"/>
</dbReference>
<dbReference type="GO" id="GO:0005975">
    <property type="term" value="P:carbohydrate metabolic process"/>
    <property type="evidence" value="ECO:0007669"/>
    <property type="project" value="InterPro"/>
</dbReference>
<proteinExistence type="predicted"/>
<dbReference type="SUPFAM" id="SSF48208">
    <property type="entry name" value="Six-hairpin glycosidases"/>
    <property type="match status" value="1"/>
</dbReference>
<reference evidence="2" key="1">
    <citation type="submission" date="2022-10" db="EMBL/GenBank/DDBJ databases">
        <authorList>
            <person name="Yu W.X."/>
        </authorList>
    </citation>
    <scope>NUCLEOTIDE SEQUENCE</scope>
    <source>
        <strain evidence="2">D04</strain>
    </source>
</reference>
<name>A0AAE3SJK4_9BACT</name>
<dbReference type="InterPro" id="IPR010905">
    <property type="entry name" value="Glyco_hydro_88"/>
</dbReference>
<comment type="caution">
    <text evidence="2">The sequence shown here is derived from an EMBL/GenBank/DDBJ whole genome shotgun (WGS) entry which is preliminary data.</text>
</comment>
<evidence type="ECO:0000313" key="3">
    <source>
        <dbReference type="Proteomes" id="UP001207408"/>
    </source>
</evidence>
<dbReference type="Proteomes" id="UP001207408">
    <property type="component" value="Unassembled WGS sequence"/>
</dbReference>
<dbReference type="InterPro" id="IPR052043">
    <property type="entry name" value="PolySaccharide_Degr_Enz"/>
</dbReference>
<dbReference type="InterPro" id="IPR008928">
    <property type="entry name" value="6-hairpin_glycosidase_sf"/>
</dbReference>
<gene>
    <name evidence="2" type="ORF">OM074_08005</name>
</gene>
<keyword evidence="3" id="KW-1185">Reference proteome</keyword>
<dbReference type="GO" id="GO:0016787">
    <property type="term" value="F:hydrolase activity"/>
    <property type="evidence" value="ECO:0007669"/>
    <property type="project" value="UniProtKB-KW"/>
</dbReference>
<dbReference type="EMBL" id="JAPDPI010000013">
    <property type="protein sequence ID" value="MCW3805569.1"/>
    <property type="molecule type" value="Genomic_DNA"/>
</dbReference>
<dbReference type="Pfam" id="PF07470">
    <property type="entry name" value="Glyco_hydro_88"/>
    <property type="match status" value="1"/>
</dbReference>
<dbReference type="PANTHER" id="PTHR33886">
    <property type="entry name" value="UNSATURATED RHAMNOGALACTURONAN HYDROLASE (EUROFUNG)"/>
    <property type="match status" value="1"/>
</dbReference>
<dbReference type="PANTHER" id="PTHR33886:SF8">
    <property type="entry name" value="UNSATURATED RHAMNOGALACTURONAN HYDROLASE (EUROFUNG)"/>
    <property type="match status" value="1"/>
</dbReference>
<accession>A0AAE3SJK4</accession>
<evidence type="ECO:0000313" key="2">
    <source>
        <dbReference type="EMBL" id="MCW3805569.1"/>
    </source>
</evidence>
<keyword evidence="1 2" id="KW-0378">Hydrolase</keyword>
<evidence type="ECO:0000256" key="1">
    <source>
        <dbReference type="ARBA" id="ARBA00022801"/>
    </source>
</evidence>
<organism evidence="2 3">
    <name type="scientific">Plebeiibacterium marinum</name>
    <dbReference type="NCBI Taxonomy" id="2992111"/>
    <lineage>
        <taxon>Bacteria</taxon>
        <taxon>Pseudomonadati</taxon>
        <taxon>Bacteroidota</taxon>
        <taxon>Bacteroidia</taxon>
        <taxon>Marinilabiliales</taxon>
        <taxon>Marinilabiliaceae</taxon>
        <taxon>Plebeiibacterium</taxon>
    </lineage>
</organism>